<organism evidence="1 2">
    <name type="scientific">Natronoglycomyces albus</name>
    <dbReference type="NCBI Taxonomy" id="2811108"/>
    <lineage>
        <taxon>Bacteria</taxon>
        <taxon>Bacillati</taxon>
        <taxon>Actinomycetota</taxon>
        <taxon>Actinomycetes</taxon>
        <taxon>Glycomycetales</taxon>
        <taxon>Glycomycetaceae</taxon>
        <taxon>Natronoglycomyces</taxon>
    </lineage>
</organism>
<gene>
    <name evidence="1" type="ORF">JQS30_06405</name>
</gene>
<dbReference type="Gene3D" id="1.10.10.10">
    <property type="entry name" value="Winged helix-like DNA-binding domain superfamily/Winged helix DNA-binding domain"/>
    <property type="match status" value="1"/>
</dbReference>
<dbReference type="InterPro" id="IPR009057">
    <property type="entry name" value="Homeodomain-like_sf"/>
</dbReference>
<proteinExistence type="predicted"/>
<dbReference type="SUPFAM" id="SSF46689">
    <property type="entry name" value="Homeodomain-like"/>
    <property type="match status" value="1"/>
</dbReference>
<accession>A0A895XS72</accession>
<protein>
    <submittedName>
        <fullName evidence="1">Helix-turn-helix domain-containing protein</fullName>
    </submittedName>
</protein>
<reference evidence="1" key="1">
    <citation type="submission" date="2021-02" db="EMBL/GenBank/DDBJ databases">
        <title>Natronoglycomyces albus gen. nov., sp. nov, a haloalkaliphilic actinobacterium from a soda solonchak soil.</title>
        <authorList>
            <person name="Sorokin D.Y."/>
            <person name="Khijniak T.V."/>
            <person name="Zakharycheva A.P."/>
            <person name="Boueva O.V."/>
            <person name="Ariskina E.V."/>
            <person name="Hahnke R.L."/>
            <person name="Bunk B."/>
            <person name="Sproer C."/>
            <person name="Schumann P."/>
            <person name="Evtushenko L.I."/>
            <person name="Kublanov I.V."/>
        </authorList>
    </citation>
    <scope>NUCLEOTIDE SEQUENCE</scope>
    <source>
        <strain evidence="1">DSM 106290</strain>
    </source>
</reference>
<evidence type="ECO:0000313" key="1">
    <source>
        <dbReference type="EMBL" id="QSB06532.1"/>
    </source>
</evidence>
<dbReference type="Pfam" id="PF13384">
    <property type="entry name" value="HTH_23"/>
    <property type="match status" value="1"/>
</dbReference>
<dbReference type="KEGG" id="nav:JQS30_06405"/>
<dbReference type="Proteomes" id="UP000662939">
    <property type="component" value="Chromosome"/>
</dbReference>
<keyword evidence="2" id="KW-1185">Reference proteome</keyword>
<dbReference type="InterPro" id="IPR036388">
    <property type="entry name" value="WH-like_DNA-bd_sf"/>
</dbReference>
<sequence length="43" mass="4734">MTNDQRNAIAAAWRAGERQADIAQQFGVSLSSVKRIVRDSTKS</sequence>
<dbReference type="EMBL" id="CP070496">
    <property type="protein sequence ID" value="QSB06532.1"/>
    <property type="molecule type" value="Genomic_DNA"/>
</dbReference>
<name>A0A895XS72_9ACTN</name>
<dbReference type="AlphaFoldDB" id="A0A895XS72"/>
<evidence type="ECO:0000313" key="2">
    <source>
        <dbReference type="Proteomes" id="UP000662939"/>
    </source>
</evidence>